<keyword evidence="2" id="KW-1185">Reference proteome</keyword>
<reference evidence="1" key="1">
    <citation type="journal article" date="2021" name="Environ. Microbiol.">
        <title>Gene family expansions and transcriptome signatures uncover fungal adaptations to wood decay.</title>
        <authorList>
            <person name="Hage H."/>
            <person name="Miyauchi S."/>
            <person name="Viragh M."/>
            <person name="Drula E."/>
            <person name="Min B."/>
            <person name="Chaduli D."/>
            <person name="Navarro D."/>
            <person name="Favel A."/>
            <person name="Norest M."/>
            <person name="Lesage-Meessen L."/>
            <person name="Balint B."/>
            <person name="Merenyi Z."/>
            <person name="de Eugenio L."/>
            <person name="Morin E."/>
            <person name="Martinez A.T."/>
            <person name="Baldrian P."/>
            <person name="Stursova M."/>
            <person name="Martinez M.J."/>
            <person name="Novotny C."/>
            <person name="Magnuson J.K."/>
            <person name="Spatafora J.W."/>
            <person name="Maurice S."/>
            <person name="Pangilinan J."/>
            <person name="Andreopoulos W."/>
            <person name="LaButti K."/>
            <person name="Hundley H."/>
            <person name="Na H."/>
            <person name="Kuo A."/>
            <person name="Barry K."/>
            <person name="Lipzen A."/>
            <person name="Henrissat B."/>
            <person name="Riley R."/>
            <person name="Ahrendt S."/>
            <person name="Nagy L.G."/>
            <person name="Grigoriev I.V."/>
            <person name="Martin F."/>
            <person name="Rosso M.N."/>
        </authorList>
    </citation>
    <scope>NUCLEOTIDE SEQUENCE</scope>
    <source>
        <strain evidence="1">CBS 384.51</strain>
    </source>
</reference>
<sequence>MNEKCVRLLIWLCMQRASKLPVVFSTMFRITLDAFEPWIKKYANHHIMLANICAYFSTLLFHAQQPRTSWPCTHTTRQRNRRMRARVRRPLRTSQSNNAKQTLLNALFNDARPVYLIRLRGSPPPPLVSLILSLQCLQSIVFSPYFLLRNSQLPL</sequence>
<name>A0ACB8TUJ0_9APHY</name>
<evidence type="ECO:0000313" key="2">
    <source>
        <dbReference type="Proteomes" id="UP001055072"/>
    </source>
</evidence>
<proteinExistence type="predicted"/>
<dbReference type="EMBL" id="MU274930">
    <property type="protein sequence ID" value="KAI0085544.1"/>
    <property type="molecule type" value="Genomic_DNA"/>
</dbReference>
<accession>A0ACB8TUJ0</accession>
<evidence type="ECO:0000313" key="1">
    <source>
        <dbReference type="EMBL" id="KAI0085544.1"/>
    </source>
</evidence>
<comment type="caution">
    <text evidence="1">The sequence shown here is derived from an EMBL/GenBank/DDBJ whole genome shotgun (WGS) entry which is preliminary data.</text>
</comment>
<organism evidence="1 2">
    <name type="scientific">Irpex rosettiformis</name>
    <dbReference type="NCBI Taxonomy" id="378272"/>
    <lineage>
        <taxon>Eukaryota</taxon>
        <taxon>Fungi</taxon>
        <taxon>Dikarya</taxon>
        <taxon>Basidiomycota</taxon>
        <taxon>Agaricomycotina</taxon>
        <taxon>Agaricomycetes</taxon>
        <taxon>Polyporales</taxon>
        <taxon>Irpicaceae</taxon>
        <taxon>Irpex</taxon>
    </lineage>
</organism>
<protein>
    <submittedName>
        <fullName evidence="1">Uncharacterized protein</fullName>
    </submittedName>
</protein>
<gene>
    <name evidence="1" type="ORF">BDY19DRAFT_440254</name>
</gene>
<dbReference type="Proteomes" id="UP001055072">
    <property type="component" value="Unassembled WGS sequence"/>
</dbReference>